<evidence type="ECO:0000259" key="1">
    <source>
        <dbReference type="PROSITE" id="PS50943"/>
    </source>
</evidence>
<evidence type="ECO:0000313" key="3">
    <source>
        <dbReference type="Proteomes" id="UP000467124"/>
    </source>
</evidence>
<reference evidence="2 3" key="1">
    <citation type="journal article" date="2019" name="Nat. Commun.">
        <title>The antimicrobial potential of Streptomyces from insect microbiomes.</title>
        <authorList>
            <person name="Chevrette M.G."/>
            <person name="Carlson C.M."/>
            <person name="Ortega H.E."/>
            <person name="Thomas C."/>
            <person name="Ananiev G.E."/>
            <person name="Barns K.J."/>
            <person name="Book A.J."/>
            <person name="Cagnazzo J."/>
            <person name="Carlos C."/>
            <person name="Flanigan W."/>
            <person name="Grubbs K.J."/>
            <person name="Horn H.A."/>
            <person name="Hoffmann F.M."/>
            <person name="Klassen J.L."/>
            <person name="Knack J.J."/>
            <person name="Lewin G.R."/>
            <person name="McDonald B.R."/>
            <person name="Muller L."/>
            <person name="Melo W.G.P."/>
            <person name="Pinto-Tomas A.A."/>
            <person name="Schmitz A."/>
            <person name="Wendt-Pienkowski E."/>
            <person name="Wildman S."/>
            <person name="Zhao M."/>
            <person name="Zhang F."/>
            <person name="Bugni T.S."/>
            <person name="Andes D.R."/>
            <person name="Pupo M.T."/>
            <person name="Currie C.R."/>
        </authorList>
    </citation>
    <scope>NUCLEOTIDE SEQUENCE [LARGE SCALE GENOMIC DNA]</scope>
    <source>
        <strain evidence="2 3">SID5840</strain>
    </source>
</reference>
<dbReference type="RefSeq" id="WP_014910002.1">
    <property type="nucleotide sequence ID" value="NZ_BAZE01000011.1"/>
</dbReference>
<dbReference type="EMBL" id="WWHY01000001">
    <property type="protein sequence ID" value="MYR32979.1"/>
    <property type="molecule type" value="Genomic_DNA"/>
</dbReference>
<sequence length="112" mass="11644">MSLTDIGARIERARAAAGLSQRALADATGISQSTLSRIISGNREAKTAEIAAIAWETGCTVAQLTGVGTVAERVQCVPLLTTGSAMSGMRQTLLDFLELDAYLDDQAVSATT</sequence>
<dbReference type="InterPro" id="IPR010982">
    <property type="entry name" value="Lambda_DNA-bd_dom_sf"/>
</dbReference>
<name>A0A7K2ISN4_9ACTN</name>
<dbReference type="OMA" id="FMEIDAY"/>
<gene>
    <name evidence="2" type="ORF">GTW20_12070</name>
</gene>
<organism evidence="2 3">
    <name type="scientific">Nocardiopsis alba</name>
    <dbReference type="NCBI Taxonomy" id="53437"/>
    <lineage>
        <taxon>Bacteria</taxon>
        <taxon>Bacillati</taxon>
        <taxon>Actinomycetota</taxon>
        <taxon>Actinomycetes</taxon>
        <taxon>Streptosporangiales</taxon>
        <taxon>Nocardiopsidaceae</taxon>
        <taxon>Nocardiopsis</taxon>
    </lineage>
</organism>
<protein>
    <submittedName>
        <fullName evidence="2">Helix-turn-helix domain-containing protein</fullName>
    </submittedName>
</protein>
<dbReference type="Pfam" id="PF01381">
    <property type="entry name" value="HTH_3"/>
    <property type="match status" value="1"/>
</dbReference>
<dbReference type="SMART" id="SM00530">
    <property type="entry name" value="HTH_XRE"/>
    <property type="match status" value="1"/>
</dbReference>
<dbReference type="Gene3D" id="1.10.260.40">
    <property type="entry name" value="lambda repressor-like DNA-binding domains"/>
    <property type="match status" value="1"/>
</dbReference>
<accession>A0A7K2ISN4</accession>
<dbReference type="PROSITE" id="PS50943">
    <property type="entry name" value="HTH_CROC1"/>
    <property type="match status" value="1"/>
</dbReference>
<dbReference type="AlphaFoldDB" id="A0A7K2ISN4"/>
<evidence type="ECO:0000313" key="2">
    <source>
        <dbReference type="EMBL" id="MYR32979.1"/>
    </source>
</evidence>
<dbReference type="SUPFAM" id="SSF47413">
    <property type="entry name" value="lambda repressor-like DNA-binding domains"/>
    <property type="match status" value="1"/>
</dbReference>
<feature type="domain" description="HTH cro/C1-type" evidence="1">
    <location>
        <begin position="10"/>
        <end position="64"/>
    </location>
</feature>
<proteinExistence type="predicted"/>
<comment type="caution">
    <text evidence="2">The sequence shown here is derived from an EMBL/GenBank/DDBJ whole genome shotgun (WGS) entry which is preliminary data.</text>
</comment>
<dbReference type="GeneID" id="91393259"/>
<dbReference type="CDD" id="cd00093">
    <property type="entry name" value="HTH_XRE"/>
    <property type="match status" value="1"/>
</dbReference>
<dbReference type="InterPro" id="IPR001387">
    <property type="entry name" value="Cro/C1-type_HTH"/>
</dbReference>
<dbReference type="Proteomes" id="UP000467124">
    <property type="component" value="Unassembled WGS sequence"/>
</dbReference>
<dbReference type="GO" id="GO:0003677">
    <property type="term" value="F:DNA binding"/>
    <property type="evidence" value="ECO:0007669"/>
    <property type="project" value="InterPro"/>
</dbReference>